<organism evidence="2 3">
    <name type="scientific">Gordonia crocea</name>
    <dbReference type="NCBI Taxonomy" id="589162"/>
    <lineage>
        <taxon>Bacteria</taxon>
        <taxon>Bacillati</taxon>
        <taxon>Actinomycetota</taxon>
        <taxon>Actinomycetes</taxon>
        <taxon>Mycobacteriales</taxon>
        <taxon>Gordoniaceae</taxon>
        <taxon>Gordonia</taxon>
    </lineage>
</organism>
<accession>A0A7I9V2V1</accession>
<feature type="transmembrane region" description="Helical" evidence="1">
    <location>
        <begin position="79"/>
        <end position="103"/>
    </location>
</feature>
<protein>
    <recommendedName>
        <fullName evidence="4">Integral membrane protein</fullName>
    </recommendedName>
</protein>
<dbReference type="Proteomes" id="UP000444980">
    <property type="component" value="Unassembled WGS sequence"/>
</dbReference>
<dbReference type="AlphaFoldDB" id="A0A7I9V2V1"/>
<feature type="transmembrane region" description="Helical" evidence="1">
    <location>
        <begin position="173"/>
        <end position="191"/>
    </location>
</feature>
<evidence type="ECO:0000313" key="3">
    <source>
        <dbReference type="Proteomes" id="UP000444980"/>
    </source>
</evidence>
<comment type="caution">
    <text evidence="2">The sequence shown here is derived from an EMBL/GenBank/DDBJ whole genome shotgun (WGS) entry which is preliminary data.</text>
</comment>
<feature type="transmembrane region" description="Helical" evidence="1">
    <location>
        <begin position="53"/>
        <end position="73"/>
    </location>
</feature>
<sequence length="241" mass="25602">MGTLDDLTAPGRLPLTLLFVAFLATFVLTRAITRLIRAGRGPFRNNVRGGVHIHHSIPGIILTITGAIASVAAHGAAPMAAISAVMIGVGSSLVLDEFALLLHLQDVYWSREGQLSVQVVMLTSAVLGLLAVGIDPLADTSSADLGHLGFLAGLPVHLLALLVCVAKGKYSTAVFGAFLPPIAWIGAFRLARPDSRWAHKRYSPEQRRRARDRADGLDARWGRLGLELGDLVAGRPTESPS</sequence>
<keyword evidence="3" id="KW-1185">Reference proteome</keyword>
<dbReference type="RefSeq" id="WP_161928783.1">
    <property type="nucleotide sequence ID" value="NZ_BJOU01000019.1"/>
</dbReference>
<dbReference type="EMBL" id="BJOU01000019">
    <property type="protein sequence ID" value="GED99522.1"/>
    <property type="molecule type" value="Genomic_DNA"/>
</dbReference>
<keyword evidence="1" id="KW-1133">Transmembrane helix</keyword>
<keyword evidence="1" id="KW-0812">Transmembrane</keyword>
<dbReference type="OrthoDB" id="8535577at2"/>
<proteinExistence type="predicted"/>
<evidence type="ECO:0008006" key="4">
    <source>
        <dbReference type="Google" id="ProtNLM"/>
    </source>
</evidence>
<reference evidence="3" key="1">
    <citation type="submission" date="2019-06" db="EMBL/GenBank/DDBJ databases">
        <title>Gordonia isolated from sludge of a wastewater treatment plant.</title>
        <authorList>
            <person name="Tamura T."/>
            <person name="Aoyama K."/>
            <person name="Kang Y."/>
            <person name="Saito S."/>
            <person name="Akiyama N."/>
            <person name="Yazawa K."/>
            <person name="Gonoi T."/>
            <person name="Mikami Y."/>
        </authorList>
    </citation>
    <scope>NUCLEOTIDE SEQUENCE [LARGE SCALE GENOMIC DNA]</scope>
    <source>
        <strain evidence="3">NBRC 107697</strain>
    </source>
</reference>
<gene>
    <name evidence="2" type="ORF">nbrc107697_35610</name>
</gene>
<keyword evidence="1" id="KW-0472">Membrane</keyword>
<name>A0A7I9V2V1_9ACTN</name>
<feature type="transmembrane region" description="Helical" evidence="1">
    <location>
        <begin position="115"/>
        <end position="134"/>
    </location>
</feature>
<feature type="transmembrane region" description="Helical" evidence="1">
    <location>
        <begin position="146"/>
        <end position="166"/>
    </location>
</feature>
<feature type="transmembrane region" description="Helical" evidence="1">
    <location>
        <begin position="12"/>
        <end position="32"/>
    </location>
</feature>
<evidence type="ECO:0000313" key="2">
    <source>
        <dbReference type="EMBL" id="GED99522.1"/>
    </source>
</evidence>
<evidence type="ECO:0000256" key="1">
    <source>
        <dbReference type="SAM" id="Phobius"/>
    </source>
</evidence>